<organism evidence="14">
    <name type="scientific">Ralstonia solanacearum</name>
    <name type="common">Pseudomonas solanacearum</name>
    <dbReference type="NCBI Taxonomy" id="305"/>
    <lineage>
        <taxon>Bacteria</taxon>
        <taxon>Pseudomonadati</taxon>
        <taxon>Pseudomonadota</taxon>
        <taxon>Betaproteobacteria</taxon>
        <taxon>Burkholderiales</taxon>
        <taxon>Burkholderiaceae</taxon>
        <taxon>Ralstonia</taxon>
        <taxon>Ralstonia solanacearum species complex</taxon>
    </lineage>
</organism>
<keyword evidence="6 8" id="KW-0346">Stress response</keyword>
<comment type="function">
    <text evidence="8">Acts as a chaperone.</text>
</comment>
<keyword evidence="5 8" id="KW-0067">ATP-binding</keyword>
<dbReference type="PRINTS" id="PR00301">
    <property type="entry name" value="HEATSHOCK70"/>
</dbReference>
<dbReference type="GO" id="GO:0051082">
    <property type="term" value="F:unfolded protein binding"/>
    <property type="evidence" value="ECO:0007669"/>
    <property type="project" value="InterPro"/>
</dbReference>
<dbReference type="FunFam" id="1.20.1270.10:FF:000001">
    <property type="entry name" value="Molecular chaperone DnaK"/>
    <property type="match status" value="1"/>
</dbReference>
<dbReference type="Pfam" id="PF00012">
    <property type="entry name" value="HSP70"/>
    <property type="match status" value="1"/>
</dbReference>
<dbReference type="AlphaFoldDB" id="A0A0S4WBK3"/>
<dbReference type="InterPro" id="IPR012725">
    <property type="entry name" value="Chaperone_DnaK"/>
</dbReference>
<dbReference type="CDD" id="cd10234">
    <property type="entry name" value="ASKHA_NBD_HSP70_DnaK-like"/>
    <property type="match status" value="1"/>
</dbReference>
<dbReference type="Gene3D" id="3.30.420.40">
    <property type="match status" value="2"/>
</dbReference>
<proteinExistence type="evidence at transcript level"/>
<dbReference type="HAMAP" id="MF_00332">
    <property type="entry name" value="DnaK"/>
    <property type="match status" value="1"/>
</dbReference>
<feature type="region of interest" description="Disordered" evidence="10">
    <location>
        <begin position="610"/>
        <end position="652"/>
    </location>
</feature>
<dbReference type="FunFam" id="3.30.420.40:FF:000004">
    <property type="entry name" value="Molecular chaperone DnaK"/>
    <property type="match status" value="1"/>
</dbReference>
<dbReference type="EMBL" id="LN899823">
    <property type="protein sequence ID" value="CUV24637.1"/>
    <property type="molecule type" value="Genomic_DNA"/>
</dbReference>
<dbReference type="EMBL" id="LN899827">
    <property type="protein sequence ID" value="CUV44120.1"/>
    <property type="molecule type" value="Genomic_DNA"/>
</dbReference>
<evidence type="ECO:0000313" key="11">
    <source>
        <dbReference type="EMBL" id="CUV24637.1"/>
    </source>
</evidence>
<dbReference type="SMR" id="A0A0S4WBK3"/>
<dbReference type="SUPFAM" id="SSF100934">
    <property type="entry name" value="Heat shock protein 70kD (HSP70), C-terminal subdomain"/>
    <property type="match status" value="1"/>
</dbReference>
<evidence type="ECO:0000313" key="13">
    <source>
        <dbReference type="EMBL" id="CUV42409.1"/>
    </source>
</evidence>
<dbReference type="InterPro" id="IPR013126">
    <property type="entry name" value="Hsp_70_fam"/>
</dbReference>
<evidence type="ECO:0000256" key="1">
    <source>
        <dbReference type="ARBA" id="ARBA00007381"/>
    </source>
</evidence>
<evidence type="ECO:0000256" key="4">
    <source>
        <dbReference type="ARBA" id="ARBA00022741"/>
    </source>
</evidence>
<evidence type="ECO:0000313" key="15">
    <source>
        <dbReference type="EMBL" id="CUV60884.1"/>
    </source>
</evidence>
<keyword evidence="4 8" id="KW-0547">Nucleotide-binding</keyword>
<dbReference type="Gene3D" id="3.90.640.10">
    <property type="entry name" value="Actin, Chain A, domain 4"/>
    <property type="match status" value="1"/>
</dbReference>
<dbReference type="SUPFAM" id="SSF100920">
    <property type="entry name" value="Heat shock protein 70kD (HSP70), peptide-binding domain"/>
    <property type="match status" value="1"/>
</dbReference>
<dbReference type="PROSITE" id="PS00329">
    <property type="entry name" value="HSP70_2"/>
    <property type="match status" value="1"/>
</dbReference>
<dbReference type="Gene3D" id="1.20.1270.10">
    <property type="match status" value="1"/>
</dbReference>
<dbReference type="GO" id="GO:0005524">
    <property type="term" value="F:ATP binding"/>
    <property type="evidence" value="ECO:0007669"/>
    <property type="project" value="UniProtKB-UniRule"/>
</dbReference>
<dbReference type="InterPro" id="IPR029048">
    <property type="entry name" value="HSP70_C_sf"/>
</dbReference>
<name>A0A0S4WBK3_RALSL</name>
<dbReference type="NCBIfam" id="NF001413">
    <property type="entry name" value="PRK00290.1"/>
    <property type="match status" value="1"/>
</dbReference>
<keyword evidence="3 8" id="KW-0597">Phosphoprotein</keyword>
<keyword evidence="14" id="KW-0131">Cell cycle</keyword>
<sequence length="652" mass="70104">MGKIIGIDLGTTNSCVSIMEGNTPKVIENAEGARTTPSIIAYMEDGEILVGAPAKRQAVTNPRNTLYAVKRLIGRKFEEKEVQKDIGLMPYTISKADNGDAWVEVRDKKMAPPQISAEVLRKMKKTAEDYLGEEVTEAVITVPAYFNDSQRQATKDAGRIAGLDVKRIINEPTAAALAFGLDKNEKGDRKIAVYDLGGGTFDISIIEIADVDGEKQFEVLSTNGDTFLGGEDFDQRIIDYIIGEFKKESGVDLSKDVLALQRLKDAAEKAKIELSSTQQTEINLPYITADASGPKHLNLKITRAKLEALVEDLIARTIEPCRTAIKDAGVKVSDIHDVILVGGMTRMPKVQEKVKEFFGKEARKDVNPDEAVAVGAAIQGQVLGGDRKDVLLLDVTPLSLGIETLGGVMTKMIGKNTTIPTKFSQTFSTADDNQPAVTIKVYQGEREMASGNKMLGEFNLEGIPPAPRGTPQIEVSFDIDANGILHVGAKDKATGKENKITIKASSGLSEAEIERMVKDAEANAEEDKKLRELVDSRNQGEALVHSTRKALGEYGDKLEAGEKDKIEAAIKDLEDVLKGSDKAAIDAKVEALATASQKLGEKVYADMQAKGGAEAGAEQAAAGAHAGAQAGHGAPQDDNVVDAEFKEVNDKK</sequence>
<dbReference type="FunFam" id="3.30.30.30:FF:000003">
    <property type="entry name" value="Heat shock protein 9"/>
    <property type="match status" value="1"/>
</dbReference>
<evidence type="ECO:0000256" key="3">
    <source>
        <dbReference type="ARBA" id="ARBA00022553"/>
    </source>
</evidence>
<dbReference type="PANTHER" id="PTHR19375">
    <property type="entry name" value="HEAT SHOCK PROTEIN 70KDA"/>
    <property type="match status" value="1"/>
</dbReference>
<evidence type="ECO:0000256" key="2">
    <source>
        <dbReference type="ARBA" id="ARBA00014415"/>
    </source>
</evidence>
<keyword evidence="7 8" id="KW-0143">Chaperone</keyword>
<dbReference type="GO" id="GO:0051301">
    <property type="term" value="P:cell division"/>
    <property type="evidence" value="ECO:0007669"/>
    <property type="project" value="UniProtKB-KW"/>
</dbReference>
<evidence type="ECO:0000313" key="12">
    <source>
        <dbReference type="EMBL" id="CUV33366.1"/>
    </source>
</evidence>
<evidence type="ECO:0000313" key="14">
    <source>
        <dbReference type="EMBL" id="CUV44120.1"/>
    </source>
</evidence>
<dbReference type="NCBIfam" id="NF003520">
    <property type="entry name" value="PRK05183.1"/>
    <property type="match status" value="1"/>
</dbReference>
<dbReference type="PROSITE" id="PS01036">
    <property type="entry name" value="HSP70_3"/>
    <property type="match status" value="1"/>
</dbReference>
<dbReference type="SUPFAM" id="SSF53067">
    <property type="entry name" value="Actin-like ATPase domain"/>
    <property type="match status" value="2"/>
</dbReference>
<feature type="compositionally biased region" description="Low complexity" evidence="10">
    <location>
        <begin position="611"/>
        <end position="634"/>
    </location>
</feature>
<dbReference type="EMBL" id="LN899826">
    <property type="protein sequence ID" value="CUV42409.1"/>
    <property type="molecule type" value="Genomic_DNA"/>
</dbReference>
<dbReference type="EMBL" id="LN899822">
    <property type="protein sequence ID" value="CUV60884.1"/>
    <property type="molecule type" value="Genomic_DNA"/>
</dbReference>
<comment type="induction">
    <text evidence="8">By stress conditions e.g. heat shock.</text>
</comment>
<dbReference type="InterPro" id="IPR018181">
    <property type="entry name" value="Heat_shock_70_CS"/>
</dbReference>
<feature type="modified residue" description="Phosphothreonine; by autocatalysis" evidence="8">
    <location>
        <position position="200"/>
    </location>
</feature>
<dbReference type="FunFam" id="2.60.34.10:FF:000014">
    <property type="entry name" value="Chaperone protein DnaK HSP70"/>
    <property type="match status" value="1"/>
</dbReference>
<dbReference type="InterPro" id="IPR043129">
    <property type="entry name" value="ATPase_NBD"/>
</dbReference>
<evidence type="ECO:0000256" key="8">
    <source>
        <dbReference type="HAMAP-Rule" id="MF_00332"/>
    </source>
</evidence>
<evidence type="ECO:0000256" key="10">
    <source>
        <dbReference type="SAM" id="MobiDB-lite"/>
    </source>
</evidence>
<dbReference type="InterPro" id="IPR029047">
    <property type="entry name" value="HSP70_peptide-bd_sf"/>
</dbReference>
<evidence type="ECO:0000256" key="9">
    <source>
        <dbReference type="RuleBase" id="RU003322"/>
    </source>
</evidence>
<dbReference type="GO" id="GO:0140662">
    <property type="term" value="F:ATP-dependent protein folding chaperone"/>
    <property type="evidence" value="ECO:0007669"/>
    <property type="project" value="InterPro"/>
</dbReference>
<comment type="similarity">
    <text evidence="1 8 9">Belongs to the heat shock protein 70 family.</text>
</comment>
<keyword evidence="14" id="KW-0132">Cell division</keyword>
<feature type="compositionally biased region" description="Basic and acidic residues" evidence="10">
    <location>
        <begin position="643"/>
        <end position="652"/>
    </location>
</feature>
<gene>
    <name evidence="8 14" type="primary">dnaK</name>
    <name evidence="15" type="ORF">RD1301_v1_1180002</name>
    <name evidence="11" type="ORF">RUN1744_v1_690013</name>
    <name evidence="12" type="ORF">TD1301_v1_370013</name>
    <name evidence="13" type="ORF">TF3108_v1_1250013</name>
    <name evidence="14" type="ORF">TO10_v1_130032</name>
</gene>
<dbReference type="FunFam" id="3.90.640.10:FF:000003">
    <property type="entry name" value="Molecular chaperone DnaK"/>
    <property type="match status" value="1"/>
</dbReference>
<evidence type="ECO:0000256" key="6">
    <source>
        <dbReference type="ARBA" id="ARBA00023016"/>
    </source>
</evidence>
<evidence type="ECO:0000256" key="7">
    <source>
        <dbReference type="ARBA" id="ARBA00023186"/>
    </source>
</evidence>
<reference evidence="14" key="1">
    <citation type="submission" date="2015-10" db="EMBL/GenBank/DDBJ databases">
        <authorList>
            <person name="Gilbert D.G."/>
        </authorList>
    </citation>
    <scope>NUCLEOTIDE SEQUENCE</scope>
    <source>
        <strain evidence="14">Phyl III-seqv23</strain>
    </source>
</reference>
<dbReference type="PROSITE" id="PS00297">
    <property type="entry name" value="HSP70_1"/>
    <property type="match status" value="1"/>
</dbReference>
<dbReference type="Gene3D" id="2.60.34.10">
    <property type="entry name" value="Substrate Binding Domain Of DNAk, Chain A, domain 1"/>
    <property type="match status" value="1"/>
</dbReference>
<evidence type="ECO:0000256" key="5">
    <source>
        <dbReference type="ARBA" id="ARBA00022840"/>
    </source>
</evidence>
<accession>A0A0S4WBK3</accession>
<dbReference type="PATRIC" id="fig|267608.8.peg.2677"/>
<dbReference type="EMBL" id="LN899825">
    <property type="protein sequence ID" value="CUV33366.1"/>
    <property type="molecule type" value="Genomic_DNA"/>
</dbReference>
<dbReference type="NCBIfam" id="TIGR02350">
    <property type="entry name" value="prok_dnaK"/>
    <property type="match status" value="1"/>
</dbReference>
<protein>
    <recommendedName>
        <fullName evidence="2 8">Chaperone protein DnaK</fullName>
    </recommendedName>
    <alternativeName>
        <fullName evidence="8">HSP70</fullName>
    </alternativeName>
    <alternativeName>
        <fullName evidence="8">Heat shock 70 kDa protein</fullName>
    </alternativeName>
    <alternativeName>
        <fullName evidence="8">Heat shock protein 70</fullName>
    </alternativeName>
</protein>